<dbReference type="InterPro" id="IPR036259">
    <property type="entry name" value="MFS_trans_sf"/>
</dbReference>
<evidence type="ECO:0000256" key="4">
    <source>
        <dbReference type="ARBA" id="ARBA00022989"/>
    </source>
</evidence>
<evidence type="ECO:0000259" key="8">
    <source>
        <dbReference type="PROSITE" id="PS50850"/>
    </source>
</evidence>
<keyword evidence="2" id="KW-1003">Cell membrane</keyword>
<feature type="transmembrane region" description="Helical" evidence="7">
    <location>
        <begin position="363"/>
        <end position="382"/>
    </location>
</feature>
<feature type="transmembrane region" description="Helical" evidence="7">
    <location>
        <begin position="394"/>
        <end position="412"/>
    </location>
</feature>
<feature type="transmembrane region" description="Helical" evidence="7">
    <location>
        <begin position="63"/>
        <end position="87"/>
    </location>
</feature>
<protein>
    <submittedName>
        <fullName evidence="9">MFS transporter</fullName>
    </submittedName>
</protein>
<feature type="transmembrane region" description="Helical" evidence="7">
    <location>
        <begin position="303"/>
        <end position="322"/>
    </location>
</feature>
<feature type="transmembrane region" description="Helical" evidence="7">
    <location>
        <begin position="328"/>
        <end position="351"/>
    </location>
</feature>
<keyword evidence="3 7" id="KW-0812">Transmembrane</keyword>
<dbReference type="PANTHER" id="PTHR23513:SF6">
    <property type="entry name" value="MAJOR FACILITATOR SUPERFAMILY ASSOCIATED DOMAIN-CONTAINING PROTEIN"/>
    <property type="match status" value="1"/>
</dbReference>
<evidence type="ECO:0000256" key="1">
    <source>
        <dbReference type="ARBA" id="ARBA00004651"/>
    </source>
</evidence>
<comment type="subcellular location">
    <subcellularLocation>
        <location evidence="1">Cell membrane</location>
        <topology evidence="1">Multi-pass membrane protein</topology>
    </subcellularLocation>
</comment>
<evidence type="ECO:0000256" key="3">
    <source>
        <dbReference type="ARBA" id="ARBA00022692"/>
    </source>
</evidence>
<evidence type="ECO:0000256" key="5">
    <source>
        <dbReference type="ARBA" id="ARBA00023136"/>
    </source>
</evidence>
<evidence type="ECO:0000256" key="2">
    <source>
        <dbReference type="ARBA" id="ARBA00022475"/>
    </source>
</evidence>
<dbReference type="Pfam" id="PF07690">
    <property type="entry name" value="MFS_1"/>
    <property type="match status" value="1"/>
</dbReference>
<evidence type="ECO:0000313" key="9">
    <source>
        <dbReference type="EMBL" id="GAA3738659.1"/>
    </source>
</evidence>
<dbReference type="PANTHER" id="PTHR23513">
    <property type="entry name" value="INTEGRAL MEMBRANE EFFLUX PROTEIN-RELATED"/>
    <property type="match status" value="1"/>
</dbReference>
<feature type="region of interest" description="Disordered" evidence="6">
    <location>
        <begin position="421"/>
        <end position="443"/>
    </location>
</feature>
<dbReference type="RefSeq" id="WP_344754899.1">
    <property type="nucleotide sequence ID" value="NZ_BAABAE010000003.1"/>
</dbReference>
<feature type="transmembrane region" description="Helical" evidence="7">
    <location>
        <begin position="186"/>
        <end position="209"/>
    </location>
</feature>
<evidence type="ECO:0000256" key="6">
    <source>
        <dbReference type="SAM" id="MobiDB-lite"/>
    </source>
</evidence>
<proteinExistence type="predicted"/>
<dbReference type="InterPro" id="IPR020846">
    <property type="entry name" value="MFS_dom"/>
</dbReference>
<dbReference type="SUPFAM" id="SSF103473">
    <property type="entry name" value="MFS general substrate transporter"/>
    <property type="match status" value="1"/>
</dbReference>
<feature type="transmembrane region" description="Helical" evidence="7">
    <location>
        <begin position="94"/>
        <end position="116"/>
    </location>
</feature>
<feature type="transmembrane region" description="Helical" evidence="7">
    <location>
        <begin position="241"/>
        <end position="260"/>
    </location>
</feature>
<keyword evidence="10" id="KW-1185">Reference proteome</keyword>
<reference evidence="10" key="1">
    <citation type="journal article" date="2019" name="Int. J. Syst. Evol. Microbiol.">
        <title>The Global Catalogue of Microorganisms (GCM) 10K type strain sequencing project: providing services to taxonomists for standard genome sequencing and annotation.</title>
        <authorList>
            <consortium name="The Broad Institute Genomics Platform"/>
            <consortium name="The Broad Institute Genome Sequencing Center for Infectious Disease"/>
            <person name="Wu L."/>
            <person name="Ma J."/>
        </authorList>
    </citation>
    <scope>NUCLEOTIDE SEQUENCE [LARGE SCALE GENOMIC DNA]</scope>
    <source>
        <strain evidence="10">JCM 16949</strain>
    </source>
</reference>
<feature type="domain" description="Major facilitator superfamily (MFS) profile" evidence="8">
    <location>
        <begin position="233"/>
        <end position="443"/>
    </location>
</feature>
<dbReference type="CDD" id="cd06173">
    <property type="entry name" value="MFS_MefA_like"/>
    <property type="match status" value="1"/>
</dbReference>
<dbReference type="Proteomes" id="UP001501004">
    <property type="component" value="Unassembled WGS sequence"/>
</dbReference>
<evidence type="ECO:0000313" key="10">
    <source>
        <dbReference type="Proteomes" id="UP001501004"/>
    </source>
</evidence>
<organism evidence="9 10">
    <name type="scientific">Leifsonella bigeumensis</name>
    <dbReference type="NCBI Taxonomy" id="433643"/>
    <lineage>
        <taxon>Bacteria</taxon>
        <taxon>Bacillati</taxon>
        <taxon>Actinomycetota</taxon>
        <taxon>Actinomycetes</taxon>
        <taxon>Micrococcales</taxon>
        <taxon>Microbacteriaceae</taxon>
        <taxon>Leifsonella</taxon>
    </lineage>
</organism>
<keyword evidence="5 7" id="KW-0472">Membrane</keyword>
<comment type="caution">
    <text evidence="9">The sequence shown here is derived from an EMBL/GenBank/DDBJ whole genome shotgun (WGS) entry which is preliminary data.</text>
</comment>
<dbReference type="Gene3D" id="1.20.1250.20">
    <property type="entry name" value="MFS general substrate transporter like domains"/>
    <property type="match status" value="1"/>
</dbReference>
<dbReference type="EMBL" id="BAABAE010000003">
    <property type="protein sequence ID" value="GAA3738659.1"/>
    <property type="molecule type" value="Genomic_DNA"/>
</dbReference>
<evidence type="ECO:0000256" key="7">
    <source>
        <dbReference type="SAM" id="Phobius"/>
    </source>
</evidence>
<name>A0ABP7FII6_9MICO</name>
<feature type="region of interest" description="Disordered" evidence="6">
    <location>
        <begin position="1"/>
        <end position="21"/>
    </location>
</feature>
<accession>A0ABP7FII6</accession>
<keyword evidence="4 7" id="KW-1133">Transmembrane helix</keyword>
<sequence length="443" mass="46883">MTESTDATDSAPDDAQGRATENRPHWKRDVVVFPTSQTISLFGSMLVQYAIMWHLTLVTKSGVVLALAAVFGFLPQAVVSIFGGVWADRVSRKLLIIWADAAIAVTTLALAIFMLSGLDDLWLIYATLAIRSTGAGIQMPAVSALIPQLVPTAHLMRVNGINGSIQSGMALLAPAAAGVLYATASIVSIFFVDVVTAVIGIVLLATLAVPTIRRAGAEHPSYFADLVEGVRYVAHHAFVRWLLIVFAIVFVLIVAPSYLTPLMVVRSFGDEVWKLTATELAFSIGMVLGGIVISVWGGMKNRITMIAASSLVFGGISIAMGLSTNLWVFLSFMFLLGLVVPFFSTPSMTLLQERVEPERQGRVFGFVGIVMAVAMPFGMVAFGPLADVFTVESLLIVAGILLFIVIAIALTVPAGRRAMAAAGAPPTPTAVSTDGGASDLVES</sequence>
<dbReference type="InterPro" id="IPR011701">
    <property type="entry name" value="MFS"/>
</dbReference>
<feature type="compositionally biased region" description="Low complexity" evidence="6">
    <location>
        <begin position="1"/>
        <end position="14"/>
    </location>
</feature>
<gene>
    <name evidence="9" type="ORF">GCM10022239_12790</name>
</gene>
<feature type="transmembrane region" description="Helical" evidence="7">
    <location>
        <begin position="280"/>
        <end position="296"/>
    </location>
</feature>
<dbReference type="PROSITE" id="PS50850">
    <property type="entry name" value="MFS"/>
    <property type="match status" value="1"/>
</dbReference>
<feature type="transmembrane region" description="Helical" evidence="7">
    <location>
        <begin position="30"/>
        <end position="51"/>
    </location>
</feature>